<keyword evidence="3" id="KW-0804">Transcription</keyword>
<dbReference type="Pfam" id="PF12833">
    <property type="entry name" value="HTH_18"/>
    <property type="match status" value="1"/>
</dbReference>
<evidence type="ECO:0000313" key="6">
    <source>
        <dbReference type="Proteomes" id="UP001298681"/>
    </source>
</evidence>
<dbReference type="SMART" id="SM00342">
    <property type="entry name" value="HTH_ARAC"/>
    <property type="match status" value="1"/>
</dbReference>
<protein>
    <submittedName>
        <fullName evidence="5">AraC family transcriptional regulator</fullName>
    </submittedName>
</protein>
<keyword evidence="1" id="KW-0805">Transcription regulation</keyword>
<evidence type="ECO:0000256" key="3">
    <source>
        <dbReference type="ARBA" id="ARBA00023163"/>
    </source>
</evidence>
<accession>A0ABS9MGE1</accession>
<evidence type="ECO:0000313" key="5">
    <source>
        <dbReference type="EMBL" id="MCG4609865.1"/>
    </source>
</evidence>
<keyword evidence="2" id="KW-0238">DNA-binding</keyword>
<dbReference type="RefSeq" id="WP_172749497.1">
    <property type="nucleotide sequence ID" value="NZ_JAKNHQ010000002.1"/>
</dbReference>
<evidence type="ECO:0000256" key="2">
    <source>
        <dbReference type="ARBA" id="ARBA00023125"/>
    </source>
</evidence>
<proteinExistence type="predicted"/>
<dbReference type="SUPFAM" id="SSF46689">
    <property type="entry name" value="Homeodomain-like"/>
    <property type="match status" value="2"/>
</dbReference>
<feature type="domain" description="HTH araC/xylS-type" evidence="4">
    <location>
        <begin position="305"/>
        <end position="403"/>
    </location>
</feature>
<organism evidence="5 6">
    <name type="scientific">Anaeromassilibacillus senegalensis</name>
    <dbReference type="NCBI Taxonomy" id="1673717"/>
    <lineage>
        <taxon>Bacteria</taxon>
        <taxon>Bacillati</taxon>
        <taxon>Bacillota</taxon>
        <taxon>Clostridia</taxon>
        <taxon>Eubacteriales</taxon>
        <taxon>Acutalibacteraceae</taxon>
        <taxon>Anaeromassilibacillus</taxon>
    </lineage>
</organism>
<evidence type="ECO:0000256" key="1">
    <source>
        <dbReference type="ARBA" id="ARBA00023015"/>
    </source>
</evidence>
<dbReference type="InterPro" id="IPR009057">
    <property type="entry name" value="Homeodomain-like_sf"/>
</dbReference>
<evidence type="ECO:0000259" key="4">
    <source>
        <dbReference type="PROSITE" id="PS01124"/>
    </source>
</evidence>
<name>A0ABS9MGE1_9FIRM</name>
<dbReference type="PROSITE" id="PS01124">
    <property type="entry name" value="HTH_ARAC_FAMILY_2"/>
    <property type="match status" value="1"/>
</dbReference>
<dbReference type="PANTHER" id="PTHR43280:SF2">
    <property type="entry name" value="HTH-TYPE TRANSCRIPTIONAL REGULATOR EXSA"/>
    <property type="match status" value="1"/>
</dbReference>
<keyword evidence="6" id="KW-1185">Reference proteome</keyword>
<dbReference type="PANTHER" id="PTHR43280">
    <property type="entry name" value="ARAC-FAMILY TRANSCRIPTIONAL REGULATOR"/>
    <property type="match status" value="1"/>
</dbReference>
<dbReference type="InterPro" id="IPR018060">
    <property type="entry name" value="HTH_AraC"/>
</dbReference>
<dbReference type="Proteomes" id="UP001298681">
    <property type="component" value="Unassembled WGS sequence"/>
</dbReference>
<gene>
    <name evidence="5" type="ORF">L0P57_02765</name>
</gene>
<comment type="caution">
    <text evidence="5">The sequence shown here is derived from an EMBL/GenBank/DDBJ whole genome shotgun (WGS) entry which is preliminary data.</text>
</comment>
<sequence>MKFDNDWERIREFSKLLYEVSQIPIQIADIHGATRLFFPSLPEFQEIGLPRSISESLIARAKQGPVLQTYHSVLLCACISFSMDEQSLFLILGPALLEEISPGSIRDLTSLYPCKDTHKLYTLAKQLPVYNTVQFIRYVQMFHLTIFGESIGISDFFIAQQQQIPQDAINRALESSYFSQRELTNMPVPFALEQMFTKCVQTGNTAELKRLLDTYLSGTAGTLSSTPLRQSKDTSIAIAAVISRAAIAGGLSAESACRLSDVYVQQMETCGEVKDVYMLCARMVFDLTERVANVQRQTAYSFPITQCIQFITDHLHEELSLSILADQVQLSPRYLSRRFKQETGTTITSYIQQARVREAQNLLLLSDESFLEISNFLHFISQSYFIQIFKRYTGMTPQQYRKRGQKLSKAKRPGEH</sequence>
<reference evidence="5 6" key="1">
    <citation type="submission" date="2022-01" db="EMBL/GenBank/DDBJ databases">
        <title>Collection of gut derived symbiotic bacterial strains cultured from healthy donors.</title>
        <authorList>
            <person name="Lin H."/>
            <person name="Kohout C."/>
            <person name="Waligurski E."/>
            <person name="Pamer E.G."/>
        </authorList>
    </citation>
    <scope>NUCLEOTIDE SEQUENCE [LARGE SCALE GENOMIC DNA]</scope>
    <source>
        <strain evidence="5 6">DFI.7.58</strain>
    </source>
</reference>
<dbReference type="Gene3D" id="1.10.10.60">
    <property type="entry name" value="Homeodomain-like"/>
    <property type="match status" value="2"/>
</dbReference>
<dbReference type="EMBL" id="JAKNHQ010000002">
    <property type="protein sequence ID" value="MCG4609865.1"/>
    <property type="molecule type" value="Genomic_DNA"/>
</dbReference>